<dbReference type="GeneTree" id="ENSGT00940000154189"/>
<feature type="region of interest" description="Disordered" evidence="5">
    <location>
        <begin position="147"/>
        <end position="445"/>
    </location>
</feature>
<feature type="compositionally biased region" description="Low complexity" evidence="5">
    <location>
        <begin position="223"/>
        <end position="252"/>
    </location>
</feature>
<evidence type="ECO:0000256" key="5">
    <source>
        <dbReference type="SAM" id="MobiDB-lite"/>
    </source>
</evidence>
<keyword evidence="2" id="KW-0963">Cytoplasm</keyword>
<name>A0A667YJI9_9TELE</name>
<protein>
    <recommendedName>
        <fullName evidence="6">G2 and S phase-expressed protein 1 N-terminal domain-containing protein</fullName>
    </recommendedName>
</protein>
<evidence type="ECO:0000313" key="7">
    <source>
        <dbReference type="Ensembl" id="ENSMMDP00005026488.1"/>
    </source>
</evidence>
<keyword evidence="8" id="KW-1185">Reference proteome</keyword>
<dbReference type="InterPro" id="IPR032768">
    <property type="entry name" value="GTSE1_N"/>
</dbReference>
<dbReference type="Pfam" id="PF15259">
    <property type="entry name" value="GTSE1_N"/>
    <property type="match status" value="1"/>
</dbReference>
<keyword evidence="3" id="KW-0597">Phosphoprotein</keyword>
<dbReference type="PANTHER" id="PTHR21584:SF10">
    <property type="entry name" value="G2 AND S PHASE-EXPRESSED PROTEIN 1"/>
    <property type="match status" value="1"/>
</dbReference>
<organism evidence="7 8">
    <name type="scientific">Myripristis murdjan</name>
    <name type="common">pinecone soldierfish</name>
    <dbReference type="NCBI Taxonomy" id="586833"/>
    <lineage>
        <taxon>Eukaryota</taxon>
        <taxon>Metazoa</taxon>
        <taxon>Chordata</taxon>
        <taxon>Craniata</taxon>
        <taxon>Vertebrata</taxon>
        <taxon>Euteleostomi</taxon>
        <taxon>Actinopterygii</taxon>
        <taxon>Neopterygii</taxon>
        <taxon>Teleostei</taxon>
        <taxon>Neoteleostei</taxon>
        <taxon>Acanthomorphata</taxon>
        <taxon>Holocentriformes</taxon>
        <taxon>Holocentridae</taxon>
        <taxon>Myripristis</taxon>
    </lineage>
</organism>
<evidence type="ECO:0000256" key="4">
    <source>
        <dbReference type="ARBA" id="ARBA00023212"/>
    </source>
</evidence>
<feature type="compositionally biased region" description="Polar residues" evidence="5">
    <location>
        <begin position="404"/>
        <end position="426"/>
    </location>
</feature>
<comment type="subcellular location">
    <subcellularLocation>
        <location evidence="1">Cytoplasm</location>
        <location evidence="1">Cytoskeleton</location>
    </subcellularLocation>
</comment>
<evidence type="ECO:0000259" key="6">
    <source>
        <dbReference type="Pfam" id="PF15259"/>
    </source>
</evidence>
<feature type="compositionally biased region" description="Low complexity" evidence="5">
    <location>
        <begin position="393"/>
        <end position="403"/>
    </location>
</feature>
<accession>A0A667YJI9</accession>
<dbReference type="InterPro" id="IPR026657">
    <property type="entry name" value="DDA3/GTSE-1"/>
</dbReference>
<dbReference type="PANTHER" id="PTHR21584">
    <property type="entry name" value="DIFFERENTIAL DISPLAY AND ACTIVATED BY P53 DDA3 /G2 S PHASE EXPRESSED 1"/>
    <property type="match status" value="1"/>
</dbReference>
<proteinExistence type="predicted"/>
<dbReference type="InParanoid" id="A0A667YJI9"/>
<dbReference type="GO" id="GO:0005881">
    <property type="term" value="C:cytoplasmic microtubule"/>
    <property type="evidence" value="ECO:0007669"/>
    <property type="project" value="TreeGrafter"/>
</dbReference>
<keyword evidence="4" id="KW-0206">Cytoskeleton</keyword>
<feature type="compositionally biased region" description="Low complexity" evidence="5">
    <location>
        <begin position="289"/>
        <end position="305"/>
    </location>
</feature>
<feature type="domain" description="G2 and S phase-expressed protein 1 N-terminal" evidence="6">
    <location>
        <begin position="13"/>
        <end position="132"/>
    </location>
</feature>
<evidence type="ECO:0000256" key="3">
    <source>
        <dbReference type="ARBA" id="ARBA00022553"/>
    </source>
</evidence>
<reference evidence="7" key="1">
    <citation type="submission" date="2019-06" db="EMBL/GenBank/DDBJ databases">
        <authorList>
            <consortium name="Wellcome Sanger Institute Data Sharing"/>
        </authorList>
    </citation>
    <scope>NUCLEOTIDE SEQUENCE [LARGE SCALE GENOMIC DNA]</scope>
</reference>
<reference evidence="7" key="2">
    <citation type="submission" date="2025-08" db="UniProtKB">
        <authorList>
            <consortium name="Ensembl"/>
        </authorList>
    </citation>
    <scope>IDENTIFICATION</scope>
</reference>
<dbReference type="Ensembl" id="ENSMMDT00005027040.1">
    <property type="protein sequence ID" value="ENSMMDP00005026488.1"/>
    <property type="gene ID" value="ENSMMDG00005012652.1"/>
</dbReference>
<dbReference type="GO" id="GO:0008017">
    <property type="term" value="F:microtubule binding"/>
    <property type="evidence" value="ECO:0007669"/>
    <property type="project" value="TreeGrafter"/>
</dbReference>
<evidence type="ECO:0000256" key="1">
    <source>
        <dbReference type="ARBA" id="ARBA00004245"/>
    </source>
</evidence>
<evidence type="ECO:0000256" key="2">
    <source>
        <dbReference type="ARBA" id="ARBA00022490"/>
    </source>
</evidence>
<sequence length="445" mass="46095">MELQAHTAEYFSLADEKFDFDVSLSPASSKEDEVEEDEVFVGPVGHRERCVSVGVERQVAAGEPGWSPLPGEQFDSISQEAEQLANQLRSNVAADKDTEDFVQEAEAKLGMLSQAAGALSPIKRETFCVQDSPMKQLPPAIQQRLLKAAAAAPGTKPRLSTSSPVRGARLPANSLLRERAGLSVGTVLPSRPAAPPTSSSKSRATSERSCRQPPSKVAPPRPASRAASCDDLLSDSASVASDVSDSSLNSSLPGRRALAPPTKSRLRNPPAVKAPPPQSKRASDRRKTSSSSSSVSSFNSSLSCSPAAKGKLNSSLNTSVPPPAAKAPSSLGRPANPGAGVAKPRLPPAERPAGSGGAAAGRRSLSVQARKPSEVGRSTPLKPSRTGLPHPAPALHTPAKTATQRSGSLPSMPCSASSARLHSNNKPKVPVAPTPSGPIRAGEAH</sequence>
<dbReference type="AlphaFoldDB" id="A0A667YJI9"/>
<reference evidence="7" key="3">
    <citation type="submission" date="2025-09" db="UniProtKB">
        <authorList>
            <consortium name="Ensembl"/>
        </authorList>
    </citation>
    <scope>IDENTIFICATION</scope>
</reference>
<evidence type="ECO:0000313" key="8">
    <source>
        <dbReference type="Proteomes" id="UP000472263"/>
    </source>
</evidence>
<dbReference type="Proteomes" id="UP000472263">
    <property type="component" value="Chromosome 6"/>
</dbReference>